<evidence type="ECO:0008006" key="3">
    <source>
        <dbReference type="Google" id="ProtNLM"/>
    </source>
</evidence>
<name>A0A250F9K3_9FLAO</name>
<dbReference type="AlphaFoldDB" id="A0A250F9K3"/>
<evidence type="ECO:0000313" key="2">
    <source>
        <dbReference type="Proteomes" id="UP000217276"/>
    </source>
</evidence>
<accession>A0A250F9K3</accession>
<gene>
    <name evidence="1" type="ORF">CGC53_05290</name>
</gene>
<dbReference type="SUPFAM" id="SSF111069">
    <property type="entry name" value="Hypothetical protein yfbM"/>
    <property type="match status" value="1"/>
</dbReference>
<protein>
    <recommendedName>
        <fullName evidence="3">DUF1877 domain-containing protein</fullName>
    </recommendedName>
</protein>
<reference evidence="2" key="1">
    <citation type="submission" date="2017-06" db="EMBL/GenBank/DDBJ databases">
        <title>Capnocytophaga spp. assemblies.</title>
        <authorList>
            <person name="Gulvik C.A."/>
        </authorList>
    </citation>
    <scope>NUCLEOTIDE SEQUENCE [LARGE SCALE GENOMIC DNA]</scope>
    <source>
        <strain evidence="2">H6253</strain>
    </source>
</reference>
<keyword evidence="2" id="KW-1185">Reference proteome</keyword>
<dbReference type="Pfam" id="PF08974">
    <property type="entry name" value="DUF1877"/>
    <property type="match status" value="1"/>
</dbReference>
<dbReference type="RefSeq" id="WP_095913863.1">
    <property type="nucleotide sequence ID" value="NZ_CP022384.1"/>
</dbReference>
<dbReference type="Proteomes" id="UP000217276">
    <property type="component" value="Chromosome"/>
</dbReference>
<sequence length="173" mass="20093">MGMIMNYLRVPKEEFDKYLKEPKAFEEEIHTLFEVEETSERLFDVDKAWSGIMYLLTGSAFVCGYEEDEDDDVSRLFFSGQLFDEQSDLYGFGPAHYITPTQVAALSKRLSAMSEADLRENYNPEEMAANEELYPSLEWNEDDFSYLKYHFEKLQQFFATAAQNGDAIVNFLS</sequence>
<dbReference type="Gene3D" id="3.40.1760.10">
    <property type="entry name" value="YfbM-like super family"/>
    <property type="match status" value="1"/>
</dbReference>
<evidence type="ECO:0000313" key="1">
    <source>
        <dbReference type="EMBL" id="ATA81801.1"/>
    </source>
</evidence>
<dbReference type="InterPro" id="IPR035944">
    <property type="entry name" value="YfbM-like_sf"/>
</dbReference>
<dbReference type="InterPro" id="IPR015068">
    <property type="entry name" value="DUF1877"/>
</dbReference>
<proteinExistence type="predicted"/>
<dbReference type="EMBL" id="CP022384">
    <property type="protein sequence ID" value="ATA81801.1"/>
    <property type="molecule type" value="Genomic_DNA"/>
</dbReference>
<organism evidence="1 2">
    <name type="scientific">Capnocytophaga leadbetteri</name>
    <dbReference type="NCBI Taxonomy" id="327575"/>
    <lineage>
        <taxon>Bacteria</taxon>
        <taxon>Pseudomonadati</taxon>
        <taxon>Bacteroidota</taxon>
        <taxon>Flavobacteriia</taxon>
        <taxon>Flavobacteriales</taxon>
        <taxon>Flavobacteriaceae</taxon>
        <taxon>Capnocytophaga</taxon>
    </lineage>
</organism>
<dbReference type="KEGG" id="clk:CGC53_05290"/>